<keyword evidence="4" id="KW-1185">Reference proteome</keyword>
<dbReference type="KEGG" id="pbap:Pla133_03170"/>
<evidence type="ECO:0000313" key="3">
    <source>
        <dbReference type="EMBL" id="QDU65253.1"/>
    </source>
</evidence>
<evidence type="ECO:0000313" key="4">
    <source>
        <dbReference type="Proteomes" id="UP000316921"/>
    </source>
</evidence>
<evidence type="ECO:0000256" key="2">
    <source>
        <dbReference type="SAM" id="SignalP"/>
    </source>
</evidence>
<protein>
    <submittedName>
        <fullName evidence="3">Uncharacterized protein</fullName>
    </submittedName>
</protein>
<feature type="signal peptide" evidence="2">
    <location>
        <begin position="1"/>
        <end position="27"/>
    </location>
</feature>
<dbReference type="Proteomes" id="UP000316921">
    <property type="component" value="Chromosome"/>
</dbReference>
<proteinExistence type="predicted"/>
<dbReference type="EMBL" id="CP036287">
    <property type="protein sequence ID" value="QDU65253.1"/>
    <property type="molecule type" value="Genomic_DNA"/>
</dbReference>
<organism evidence="3 4">
    <name type="scientific">Engelhardtia mirabilis</name>
    <dbReference type="NCBI Taxonomy" id="2528011"/>
    <lineage>
        <taxon>Bacteria</taxon>
        <taxon>Pseudomonadati</taxon>
        <taxon>Planctomycetota</taxon>
        <taxon>Planctomycetia</taxon>
        <taxon>Planctomycetia incertae sedis</taxon>
        <taxon>Engelhardtia</taxon>
    </lineage>
</organism>
<name>A0A518BEE6_9BACT</name>
<feature type="region of interest" description="Disordered" evidence="1">
    <location>
        <begin position="49"/>
        <end position="83"/>
    </location>
</feature>
<feature type="chain" id="PRO_5022195976" evidence="2">
    <location>
        <begin position="28"/>
        <end position="83"/>
    </location>
</feature>
<dbReference type="AlphaFoldDB" id="A0A518BEE6"/>
<dbReference type="RefSeq" id="WP_145168250.1">
    <property type="nucleotide sequence ID" value="NZ_CP036287.1"/>
</dbReference>
<sequence length="83" mass="8385" precursor="true">MTSRERSVTQTAFLVATVLGAAAQAVAQGGGGELPPNLVGIQRSKIKTIPAASRSKTPPPPPTVTTPVNTPNGIPAKPGVRFG</sequence>
<accession>A0A518BEE6</accession>
<evidence type="ECO:0000256" key="1">
    <source>
        <dbReference type="SAM" id="MobiDB-lite"/>
    </source>
</evidence>
<reference evidence="3 4" key="1">
    <citation type="submission" date="2019-02" db="EMBL/GenBank/DDBJ databases">
        <title>Deep-cultivation of Planctomycetes and their phenomic and genomic characterization uncovers novel biology.</title>
        <authorList>
            <person name="Wiegand S."/>
            <person name="Jogler M."/>
            <person name="Boedeker C."/>
            <person name="Pinto D."/>
            <person name="Vollmers J."/>
            <person name="Rivas-Marin E."/>
            <person name="Kohn T."/>
            <person name="Peeters S.H."/>
            <person name="Heuer A."/>
            <person name="Rast P."/>
            <person name="Oberbeckmann S."/>
            <person name="Bunk B."/>
            <person name="Jeske O."/>
            <person name="Meyerdierks A."/>
            <person name="Storesund J.E."/>
            <person name="Kallscheuer N."/>
            <person name="Luecker S."/>
            <person name="Lage O.M."/>
            <person name="Pohl T."/>
            <person name="Merkel B.J."/>
            <person name="Hornburger P."/>
            <person name="Mueller R.-W."/>
            <person name="Bruemmer F."/>
            <person name="Labrenz M."/>
            <person name="Spormann A.M."/>
            <person name="Op den Camp H."/>
            <person name="Overmann J."/>
            <person name="Amann R."/>
            <person name="Jetten M.S.M."/>
            <person name="Mascher T."/>
            <person name="Medema M.H."/>
            <person name="Devos D.P."/>
            <person name="Kaster A.-K."/>
            <person name="Ovreas L."/>
            <person name="Rohde M."/>
            <person name="Galperin M.Y."/>
            <person name="Jogler C."/>
        </authorList>
    </citation>
    <scope>NUCLEOTIDE SEQUENCE [LARGE SCALE GENOMIC DNA]</scope>
    <source>
        <strain evidence="3 4">Pla133</strain>
    </source>
</reference>
<keyword evidence="2" id="KW-0732">Signal</keyword>
<gene>
    <name evidence="3" type="ORF">Pla133_03170</name>
</gene>